<keyword evidence="3" id="KW-0804">Transcription</keyword>
<keyword evidence="2 4" id="KW-0238">DNA-binding</keyword>
<evidence type="ECO:0000256" key="1">
    <source>
        <dbReference type="ARBA" id="ARBA00023015"/>
    </source>
</evidence>
<evidence type="ECO:0000256" key="3">
    <source>
        <dbReference type="ARBA" id="ARBA00023163"/>
    </source>
</evidence>
<evidence type="ECO:0000313" key="8">
    <source>
        <dbReference type="Proteomes" id="UP000196138"/>
    </source>
</evidence>
<evidence type="ECO:0000256" key="5">
    <source>
        <dbReference type="SAM" id="MobiDB-lite"/>
    </source>
</evidence>
<keyword evidence="8" id="KW-1185">Reference proteome</keyword>
<keyword evidence="1" id="KW-0805">Transcription regulation</keyword>
<feature type="compositionally biased region" description="Low complexity" evidence="5">
    <location>
        <begin position="221"/>
        <end position="245"/>
    </location>
</feature>
<dbReference type="AlphaFoldDB" id="A0A1Y0EL08"/>
<gene>
    <name evidence="7" type="ORF">CCO03_05860</name>
</gene>
<dbReference type="OrthoDB" id="9816320at2"/>
<dbReference type="SUPFAM" id="SSF46689">
    <property type="entry name" value="Homeodomain-like"/>
    <property type="match status" value="1"/>
</dbReference>
<accession>A0A1Y0EL08</accession>
<dbReference type="GO" id="GO:0003700">
    <property type="term" value="F:DNA-binding transcription factor activity"/>
    <property type="evidence" value="ECO:0007669"/>
    <property type="project" value="TreeGrafter"/>
</dbReference>
<evidence type="ECO:0000256" key="2">
    <source>
        <dbReference type="ARBA" id="ARBA00023125"/>
    </source>
</evidence>
<sequence length="261" mass="28013">MLVTPEVVSKVRRQAQQARSQATESALLDAGLAHFEEHGFEGLSMQAVAERAGTSIGALYFRFGDRESFVQAVLARGFDRIREDTDRLLAKATAEHASPHAVIRAFVDLAVRVQQNGHGVFRAVLRRALVDPSAWEPVGRLGNDATRRLVAALARHPEVTAIPDWEQRVMFGIYAARGAHFNGMYNAQAPMPREHEALVDMLYGLVTRYLGLPEPTPAAEAAQSATPSTGAAAPASPHSPAATSPAAPPARRRAAPRASSG</sequence>
<dbReference type="PANTHER" id="PTHR30055:SF234">
    <property type="entry name" value="HTH-TYPE TRANSCRIPTIONAL REGULATOR BETI"/>
    <property type="match status" value="1"/>
</dbReference>
<feature type="region of interest" description="Disordered" evidence="5">
    <location>
        <begin position="217"/>
        <end position="261"/>
    </location>
</feature>
<feature type="DNA-binding region" description="H-T-H motif" evidence="4">
    <location>
        <begin position="44"/>
        <end position="63"/>
    </location>
</feature>
<dbReference type="InterPro" id="IPR050109">
    <property type="entry name" value="HTH-type_TetR-like_transc_reg"/>
</dbReference>
<evidence type="ECO:0000313" key="7">
    <source>
        <dbReference type="EMBL" id="ARU04267.1"/>
    </source>
</evidence>
<dbReference type="EMBL" id="CP021455">
    <property type="protein sequence ID" value="ARU04267.1"/>
    <property type="molecule type" value="Genomic_DNA"/>
</dbReference>
<dbReference type="PANTHER" id="PTHR30055">
    <property type="entry name" value="HTH-TYPE TRANSCRIPTIONAL REGULATOR RUTR"/>
    <property type="match status" value="1"/>
</dbReference>
<feature type="domain" description="HTH tetR-type" evidence="6">
    <location>
        <begin position="21"/>
        <end position="81"/>
    </location>
</feature>
<evidence type="ECO:0000259" key="6">
    <source>
        <dbReference type="PROSITE" id="PS50977"/>
    </source>
</evidence>
<dbReference type="InterPro" id="IPR009057">
    <property type="entry name" value="Homeodomain-like_sf"/>
</dbReference>
<dbReference type="RefSeq" id="WP_087278493.1">
    <property type="nucleotide sequence ID" value="NZ_CP021455.1"/>
</dbReference>
<protein>
    <submittedName>
        <fullName evidence="7">TetR family transcriptional regulator</fullName>
    </submittedName>
</protein>
<dbReference type="Proteomes" id="UP000196138">
    <property type="component" value="Chromosome"/>
</dbReference>
<reference evidence="7 8" key="1">
    <citation type="submission" date="2017-05" db="EMBL/GenBank/DDBJ databases">
        <authorList>
            <person name="Song R."/>
            <person name="Chenine A.L."/>
            <person name="Ruprecht R.M."/>
        </authorList>
    </citation>
    <scope>NUCLEOTIDE SEQUENCE [LARGE SCALE GENOMIC DNA]</scope>
    <source>
        <strain evidence="7 8">DSM 26136</strain>
    </source>
</reference>
<name>A0A1Y0EL08_9BURK</name>
<dbReference type="Gene3D" id="1.10.357.10">
    <property type="entry name" value="Tetracycline Repressor, domain 2"/>
    <property type="match status" value="1"/>
</dbReference>
<dbReference type="PRINTS" id="PR00455">
    <property type="entry name" value="HTHTETR"/>
</dbReference>
<proteinExistence type="predicted"/>
<dbReference type="GO" id="GO:0000976">
    <property type="term" value="F:transcription cis-regulatory region binding"/>
    <property type="evidence" value="ECO:0007669"/>
    <property type="project" value="TreeGrafter"/>
</dbReference>
<evidence type="ECO:0000256" key="4">
    <source>
        <dbReference type="PROSITE-ProRule" id="PRU00335"/>
    </source>
</evidence>
<dbReference type="KEGG" id="cser:CCO03_05860"/>
<dbReference type="Pfam" id="PF00440">
    <property type="entry name" value="TetR_N"/>
    <property type="match status" value="1"/>
</dbReference>
<organism evidence="7 8">
    <name type="scientific">Comamonas serinivorans</name>
    <dbReference type="NCBI Taxonomy" id="1082851"/>
    <lineage>
        <taxon>Bacteria</taxon>
        <taxon>Pseudomonadati</taxon>
        <taxon>Pseudomonadota</taxon>
        <taxon>Betaproteobacteria</taxon>
        <taxon>Burkholderiales</taxon>
        <taxon>Comamonadaceae</taxon>
        <taxon>Comamonas</taxon>
    </lineage>
</organism>
<dbReference type="InterPro" id="IPR001647">
    <property type="entry name" value="HTH_TetR"/>
</dbReference>
<dbReference type="PROSITE" id="PS50977">
    <property type="entry name" value="HTH_TETR_2"/>
    <property type="match status" value="1"/>
</dbReference>